<dbReference type="Proteomes" id="UP000799777">
    <property type="component" value="Unassembled WGS sequence"/>
</dbReference>
<keyword evidence="3" id="KW-0805">Transcription regulation</keyword>
<dbReference type="GO" id="GO:0060261">
    <property type="term" value="P:positive regulation of transcription initiation by RNA polymerase II"/>
    <property type="evidence" value="ECO:0007669"/>
    <property type="project" value="InterPro"/>
</dbReference>
<dbReference type="Gene3D" id="2.30.31.10">
    <property type="entry name" value="Transcriptional Coactivator Pc4, Chain A"/>
    <property type="match status" value="1"/>
</dbReference>
<dbReference type="InterPro" id="IPR009044">
    <property type="entry name" value="ssDNA-bd_transcriptional_reg"/>
</dbReference>
<sequence>MAGFKRGGGSFKRGFSKKRAGSDDDDSTSRTSKKSKGDDEEADSTPVVPELKVDDEGNKYVGLNASGLRRVTISDFKGQTFVNIREYWTKDGSVPKPSAKGLTLNIDQYNTLLGSIPLIESALAEKDIQVARPDFDADLSSAVKTPKDKDERKDVDEVEETAISKVDEEEDEG</sequence>
<feature type="region of interest" description="Disordered" evidence="7">
    <location>
        <begin position="135"/>
        <end position="173"/>
    </location>
</feature>
<gene>
    <name evidence="9" type="ORF">EK21DRAFT_64274</name>
</gene>
<dbReference type="GO" id="GO:0005634">
    <property type="term" value="C:nucleus"/>
    <property type="evidence" value="ECO:0007669"/>
    <property type="project" value="UniProtKB-SubCell"/>
</dbReference>
<dbReference type="InterPro" id="IPR003173">
    <property type="entry name" value="PC4_C"/>
</dbReference>
<protein>
    <submittedName>
        <fullName evidence="9">PC4-domain-containing protein</fullName>
    </submittedName>
</protein>
<dbReference type="SUPFAM" id="SSF54447">
    <property type="entry name" value="ssDNA-binding transcriptional regulator domain"/>
    <property type="match status" value="1"/>
</dbReference>
<dbReference type="InterPro" id="IPR045125">
    <property type="entry name" value="Sub1/Tcp4-like"/>
</dbReference>
<keyword evidence="4" id="KW-0238">DNA-binding</keyword>
<dbReference type="GO" id="GO:0003713">
    <property type="term" value="F:transcription coactivator activity"/>
    <property type="evidence" value="ECO:0007669"/>
    <property type="project" value="InterPro"/>
</dbReference>
<feature type="compositionally biased region" description="Gly residues" evidence="7">
    <location>
        <begin position="1"/>
        <end position="11"/>
    </location>
</feature>
<dbReference type="GO" id="GO:0003677">
    <property type="term" value="F:DNA binding"/>
    <property type="evidence" value="ECO:0007669"/>
    <property type="project" value="UniProtKB-KW"/>
</dbReference>
<dbReference type="Pfam" id="PF02229">
    <property type="entry name" value="PC4"/>
    <property type="match status" value="1"/>
</dbReference>
<feature type="compositionally biased region" description="Basic and acidic residues" evidence="7">
    <location>
        <begin position="145"/>
        <end position="155"/>
    </location>
</feature>
<evidence type="ECO:0000256" key="3">
    <source>
        <dbReference type="ARBA" id="ARBA00023015"/>
    </source>
</evidence>
<evidence type="ECO:0000256" key="5">
    <source>
        <dbReference type="ARBA" id="ARBA00023163"/>
    </source>
</evidence>
<comment type="subcellular location">
    <subcellularLocation>
        <location evidence="1">Nucleus</location>
    </subcellularLocation>
</comment>
<evidence type="ECO:0000259" key="8">
    <source>
        <dbReference type="Pfam" id="PF02229"/>
    </source>
</evidence>
<proteinExistence type="inferred from homology"/>
<feature type="domain" description="Transcriptional coactivator p15 (PC4) C-terminal" evidence="8">
    <location>
        <begin position="64"/>
        <end position="113"/>
    </location>
</feature>
<organism evidence="9 10">
    <name type="scientific">Setomelanomma holmii</name>
    <dbReference type="NCBI Taxonomy" id="210430"/>
    <lineage>
        <taxon>Eukaryota</taxon>
        <taxon>Fungi</taxon>
        <taxon>Dikarya</taxon>
        <taxon>Ascomycota</taxon>
        <taxon>Pezizomycotina</taxon>
        <taxon>Dothideomycetes</taxon>
        <taxon>Pleosporomycetidae</taxon>
        <taxon>Pleosporales</taxon>
        <taxon>Pleosporineae</taxon>
        <taxon>Phaeosphaeriaceae</taxon>
        <taxon>Setomelanomma</taxon>
    </lineage>
</organism>
<evidence type="ECO:0000256" key="1">
    <source>
        <dbReference type="ARBA" id="ARBA00004123"/>
    </source>
</evidence>
<evidence type="ECO:0000313" key="9">
    <source>
        <dbReference type="EMBL" id="KAF2031019.1"/>
    </source>
</evidence>
<keyword evidence="5" id="KW-0804">Transcription</keyword>
<dbReference type="OrthoDB" id="2505440at2759"/>
<dbReference type="EMBL" id="ML978185">
    <property type="protein sequence ID" value="KAF2031019.1"/>
    <property type="molecule type" value="Genomic_DNA"/>
</dbReference>
<comment type="caution">
    <text evidence="9">The sequence shown here is derived from an EMBL/GenBank/DDBJ whole genome shotgun (WGS) entry which is preliminary data.</text>
</comment>
<evidence type="ECO:0000256" key="7">
    <source>
        <dbReference type="SAM" id="MobiDB-lite"/>
    </source>
</evidence>
<name>A0A9P4LPN1_9PLEO</name>
<comment type="similarity">
    <text evidence="2">Belongs to the transcriptional coactivator PC4 family.</text>
</comment>
<keyword evidence="6" id="KW-0539">Nucleus</keyword>
<evidence type="ECO:0000256" key="2">
    <source>
        <dbReference type="ARBA" id="ARBA00009001"/>
    </source>
</evidence>
<dbReference type="PANTHER" id="PTHR13215">
    <property type="entry name" value="RNA POLYMERASE II TRANSCRIPTIONAL COACTIVATOR"/>
    <property type="match status" value="1"/>
</dbReference>
<evidence type="ECO:0000313" key="10">
    <source>
        <dbReference type="Proteomes" id="UP000799777"/>
    </source>
</evidence>
<accession>A0A9P4LPN1</accession>
<keyword evidence="10" id="KW-1185">Reference proteome</keyword>
<dbReference type="AlphaFoldDB" id="A0A9P4LPN1"/>
<evidence type="ECO:0000256" key="4">
    <source>
        <dbReference type="ARBA" id="ARBA00023125"/>
    </source>
</evidence>
<feature type="region of interest" description="Disordered" evidence="7">
    <location>
        <begin position="1"/>
        <end position="56"/>
    </location>
</feature>
<evidence type="ECO:0000256" key="6">
    <source>
        <dbReference type="ARBA" id="ARBA00023242"/>
    </source>
</evidence>
<reference evidence="9" key="1">
    <citation type="journal article" date="2020" name="Stud. Mycol.">
        <title>101 Dothideomycetes genomes: a test case for predicting lifestyles and emergence of pathogens.</title>
        <authorList>
            <person name="Haridas S."/>
            <person name="Albert R."/>
            <person name="Binder M."/>
            <person name="Bloem J."/>
            <person name="Labutti K."/>
            <person name="Salamov A."/>
            <person name="Andreopoulos B."/>
            <person name="Baker S."/>
            <person name="Barry K."/>
            <person name="Bills G."/>
            <person name="Bluhm B."/>
            <person name="Cannon C."/>
            <person name="Castanera R."/>
            <person name="Culley D."/>
            <person name="Daum C."/>
            <person name="Ezra D."/>
            <person name="Gonzalez J."/>
            <person name="Henrissat B."/>
            <person name="Kuo A."/>
            <person name="Liang C."/>
            <person name="Lipzen A."/>
            <person name="Lutzoni F."/>
            <person name="Magnuson J."/>
            <person name="Mondo S."/>
            <person name="Nolan M."/>
            <person name="Ohm R."/>
            <person name="Pangilinan J."/>
            <person name="Park H.-J."/>
            <person name="Ramirez L."/>
            <person name="Alfaro M."/>
            <person name="Sun H."/>
            <person name="Tritt A."/>
            <person name="Yoshinaga Y."/>
            <person name="Zwiers L.-H."/>
            <person name="Turgeon B."/>
            <person name="Goodwin S."/>
            <person name="Spatafora J."/>
            <person name="Crous P."/>
            <person name="Grigoriev I."/>
        </authorList>
    </citation>
    <scope>NUCLEOTIDE SEQUENCE</scope>
    <source>
        <strain evidence="9">CBS 110217</strain>
    </source>
</reference>